<evidence type="ECO:0000313" key="2">
    <source>
        <dbReference type="EMBL" id="MBD2569244.1"/>
    </source>
</evidence>
<name>A0ABR8FJY5_9NOST</name>
<dbReference type="Proteomes" id="UP000640531">
    <property type="component" value="Unassembled WGS sequence"/>
</dbReference>
<keyword evidence="1" id="KW-0812">Transmembrane</keyword>
<dbReference type="EMBL" id="JACJST010000013">
    <property type="protein sequence ID" value="MBD2569244.1"/>
    <property type="molecule type" value="Genomic_DNA"/>
</dbReference>
<protein>
    <submittedName>
        <fullName evidence="2">Uncharacterized protein</fullName>
    </submittedName>
</protein>
<reference evidence="2 3" key="1">
    <citation type="journal article" date="2020" name="ISME J.">
        <title>Comparative genomics reveals insights into cyanobacterial evolution and habitat adaptation.</title>
        <authorList>
            <person name="Chen M.Y."/>
            <person name="Teng W.K."/>
            <person name="Zhao L."/>
            <person name="Hu C.X."/>
            <person name="Zhou Y.K."/>
            <person name="Han B.P."/>
            <person name="Song L.R."/>
            <person name="Shu W.S."/>
        </authorList>
    </citation>
    <scope>NUCLEOTIDE SEQUENCE [LARGE SCALE GENOMIC DNA]</scope>
    <source>
        <strain evidence="2 3">FACHB-196</strain>
    </source>
</reference>
<keyword evidence="1" id="KW-1133">Transmembrane helix</keyword>
<organism evidence="2 3">
    <name type="scientific">Anabaena lutea FACHB-196</name>
    <dbReference type="NCBI Taxonomy" id="2692881"/>
    <lineage>
        <taxon>Bacteria</taxon>
        <taxon>Bacillati</taxon>
        <taxon>Cyanobacteriota</taxon>
        <taxon>Cyanophyceae</taxon>
        <taxon>Nostocales</taxon>
        <taxon>Nostocaceae</taxon>
        <taxon>Anabaena</taxon>
    </lineage>
</organism>
<dbReference type="RefSeq" id="WP_190715852.1">
    <property type="nucleotide sequence ID" value="NZ_JACJST010000013.1"/>
</dbReference>
<sequence>MFNLQRIFTGFVLTLFQIIYRITHLFVEIKYFFRQRAALTKYQEIIDWVKTQNIPLDTSEALKLPDHLLGISHDDLVQVLHTSEDRYYVAIMINYSLGITGTTHRVKGIFACDVPLEPRYLTKIPNVCHRINILGEYQKPYKVAWAFTNLEVDKQYNDCLFAVHRQLN</sequence>
<proteinExistence type="predicted"/>
<gene>
    <name evidence="2" type="ORF">H6G59_15325</name>
</gene>
<keyword evidence="1" id="KW-0472">Membrane</keyword>
<comment type="caution">
    <text evidence="2">The sequence shown here is derived from an EMBL/GenBank/DDBJ whole genome shotgun (WGS) entry which is preliminary data.</text>
</comment>
<keyword evidence="3" id="KW-1185">Reference proteome</keyword>
<evidence type="ECO:0000256" key="1">
    <source>
        <dbReference type="SAM" id="Phobius"/>
    </source>
</evidence>
<accession>A0ABR8FJY5</accession>
<evidence type="ECO:0000313" key="3">
    <source>
        <dbReference type="Proteomes" id="UP000640531"/>
    </source>
</evidence>
<feature type="transmembrane region" description="Helical" evidence="1">
    <location>
        <begin position="6"/>
        <end position="27"/>
    </location>
</feature>